<evidence type="ECO:0000256" key="2">
    <source>
        <dbReference type="ARBA" id="ARBA00007520"/>
    </source>
</evidence>
<feature type="transmembrane region" description="Helical" evidence="7">
    <location>
        <begin position="108"/>
        <end position="128"/>
    </location>
</feature>
<dbReference type="PANTHER" id="PTHR23501">
    <property type="entry name" value="MAJOR FACILITATOR SUPERFAMILY"/>
    <property type="match status" value="1"/>
</dbReference>
<feature type="transmembrane region" description="Helical" evidence="7">
    <location>
        <begin position="134"/>
        <end position="155"/>
    </location>
</feature>
<name>A0AAE0KHF6_9PEZI</name>
<proteinExistence type="inferred from homology"/>
<evidence type="ECO:0000256" key="5">
    <source>
        <dbReference type="ARBA" id="ARBA00023136"/>
    </source>
</evidence>
<dbReference type="GO" id="GO:0005886">
    <property type="term" value="C:plasma membrane"/>
    <property type="evidence" value="ECO:0007669"/>
    <property type="project" value="TreeGrafter"/>
</dbReference>
<dbReference type="Pfam" id="PF07690">
    <property type="entry name" value="MFS_1"/>
    <property type="match status" value="1"/>
</dbReference>
<comment type="subcellular location">
    <subcellularLocation>
        <location evidence="1">Membrane</location>
        <topology evidence="1">Multi-pass membrane protein</topology>
    </subcellularLocation>
</comment>
<feature type="transmembrane region" description="Helical" evidence="7">
    <location>
        <begin position="197"/>
        <end position="218"/>
    </location>
</feature>
<feature type="region of interest" description="Disordered" evidence="6">
    <location>
        <begin position="1"/>
        <end position="29"/>
    </location>
</feature>
<dbReference type="Proteomes" id="UP001287356">
    <property type="component" value="Unassembled WGS sequence"/>
</dbReference>
<gene>
    <name evidence="9" type="ORF">B0T24DRAFT_216761</name>
</gene>
<feature type="transmembrane region" description="Helical" evidence="7">
    <location>
        <begin position="339"/>
        <end position="360"/>
    </location>
</feature>
<dbReference type="PANTHER" id="PTHR23501:SF193">
    <property type="entry name" value="MULTIDRUG TRANSPORTER, PUTATIVE (AFU_ORTHOLOGUE AFUA_8G00940)-RELATED"/>
    <property type="match status" value="1"/>
</dbReference>
<feature type="transmembrane region" description="Helical" evidence="7">
    <location>
        <begin position="41"/>
        <end position="59"/>
    </location>
</feature>
<keyword evidence="10" id="KW-1185">Reference proteome</keyword>
<evidence type="ECO:0000256" key="1">
    <source>
        <dbReference type="ARBA" id="ARBA00004141"/>
    </source>
</evidence>
<dbReference type="AlphaFoldDB" id="A0AAE0KHF6"/>
<feature type="transmembrane region" description="Helical" evidence="7">
    <location>
        <begin position="167"/>
        <end position="185"/>
    </location>
</feature>
<feature type="transmembrane region" description="Helical" evidence="7">
    <location>
        <begin position="435"/>
        <end position="458"/>
    </location>
</feature>
<feature type="transmembrane region" description="Helical" evidence="7">
    <location>
        <begin position="79"/>
        <end position="96"/>
    </location>
</feature>
<evidence type="ECO:0000256" key="4">
    <source>
        <dbReference type="ARBA" id="ARBA00022989"/>
    </source>
</evidence>
<reference evidence="9" key="2">
    <citation type="submission" date="2023-06" db="EMBL/GenBank/DDBJ databases">
        <authorList>
            <consortium name="Lawrence Berkeley National Laboratory"/>
            <person name="Haridas S."/>
            <person name="Hensen N."/>
            <person name="Bonometti L."/>
            <person name="Westerberg I."/>
            <person name="Brannstrom I.O."/>
            <person name="Guillou S."/>
            <person name="Cros-Aarteil S."/>
            <person name="Calhoun S."/>
            <person name="Kuo A."/>
            <person name="Mondo S."/>
            <person name="Pangilinan J."/>
            <person name="Riley R."/>
            <person name="Labutti K."/>
            <person name="Andreopoulos B."/>
            <person name="Lipzen A."/>
            <person name="Chen C."/>
            <person name="Yanf M."/>
            <person name="Daum C."/>
            <person name="Ng V."/>
            <person name="Clum A."/>
            <person name="Steindorff A."/>
            <person name="Ohm R."/>
            <person name="Martin F."/>
            <person name="Silar P."/>
            <person name="Natvig D."/>
            <person name="Lalanne C."/>
            <person name="Gautier V."/>
            <person name="Ament-Velasquez S.L."/>
            <person name="Kruys A."/>
            <person name="Hutchinson M.I."/>
            <person name="Powell A.J."/>
            <person name="Barry K."/>
            <person name="Miller A.N."/>
            <person name="Grigoriev I.V."/>
            <person name="Debuchy R."/>
            <person name="Gladieux P."/>
            <person name="Thoren M.H."/>
            <person name="Johannesson H."/>
        </authorList>
    </citation>
    <scope>NUCLEOTIDE SEQUENCE</scope>
    <source>
        <strain evidence="9">CBS 958.72</strain>
    </source>
</reference>
<feature type="domain" description="Major facilitator superfamily (MFS) profile" evidence="8">
    <location>
        <begin position="44"/>
        <end position="533"/>
    </location>
</feature>
<evidence type="ECO:0000256" key="6">
    <source>
        <dbReference type="SAM" id="MobiDB-lite"/>
    </source>
</evidence>
<feature type="transmembrane region" description="Helical" evidence="7">
    <location>
        <begin position="510"/>
        <end position="530"/>
    </location>
</feature>
<feature type="transmembrane region" description="Helical" evidence="7">
    <location>
        <begin position="372"/>
        <end position="391"/>
    </location>
</feature>
<feature type="transmembrane region" description="Helical" evidence="7">
    <location>
        <begin position="238"/>
        <end position="259"/>
    </location>
</feature>
<feature type="transmembrane region" description="Helical" evidence="7">
    <location>
        <begin position="312"/>
        <end position="333"/>
    </location>
</feature>
<dbReference type="Gene3D" id="1.20.1250.20">
    <property type="entry name" value="MFS general substrate transporter like domains"/>
    <property type="match status" value="2"/>
</dbReference>
<dbReference type="InterPro" id="IPR036259">
    <property type="entry name" value="MFS_trans_sf"/>
</dbReference>
<evidence type="ECO:0000256" key="3">
    <source>
        <dbReference type="ARBA" id="ARBA00022692"/>
    </source>
</evidence>
<dbReference type="EMBL" id="JAULSN010000003">
    <property type="protein sequence ID" value="KAK3376222.1"/>
    <property type="molecule type" value="Genomic_DNA"/>
</dbReference>
<evidence type="ECO:0000313" key="9">
    <source>
        <dbReference type="EMBL" id="KAK3376222.1"/>
    </source>
</evidence>
<sequence length="590" mass="62274">MDKQSEAAADAAPPTPQSERNPEAGKGDAVPGPKYLAGTRLVLVMVAIILACFLMLLDTSVVSTAVPQITTDFHSLTDVGWYASAYTLGSAAFQPLTGKIFNVFSLKWSWLTFFAVFEIGSVLCGAATSSNMLIVGRAIAGAGASGLLSGAINIVSSSVPIERRPALIGMVMGIAQLGTVLGPVIGGAFTSGYTWRWSFYINLPLGALVAGPITLVHIPDQTAKPKAWSVLPRIHHHLDLFGFVLFAPAVIQLLLALQYGGNQFAWNSSQVIGLFVGAGATFIVWAFWNYRKGDDALLPVSIIRRRTIWTSALNYGFLMSTLLGVSYFLPIYFQAVKDLNAVLSGVNLLPTIFPQLVFAIGSGVLVTKIGRIPPFSIFSGMLVSIATGLFSTLQEDTSLGKRVGYQILMGVGLGSGLQMPIVATQNSVSPKELTAAMAFIVWAQYMGPSIFLVLYNVVFDASLRNLLPQEAPGVSAEAVISAGARRFREIVSPEDLPGVLKAYSDSIDRVFYLVAGVGVVVFLSAFGMGFKDIRKKDGGAAAAAAAVPAASEKEVPRDSEAASAVPASRANREASKEHGPGGSDSGDLSG</sequence>
<comment type="caution">
    <text evidence="9">The sequence shown here is derived from an EMBL/GenBank/DDBJ whole genome shotgun (WGS) entry which is preliminary data.</text>
</comment>
<keyword evidence="3 7" id="KW-0812">Transmembrane</keyword>
<evidence type="ECO:0000256" key="7">
    <source>
        <dbReference type="SAM" id="Phobius"/>
    </source>
</evidence>
<keyword evidence="5 7" id="KW-0472">Membrane</keyword>
<reference evidence="9" key="1">
    <citation type="journal article" date="2023" name="Mol. Phylogenet. Evol.">
        <title>Genome-scale phylogeny and comparative genomics of the fungal order Sordariales.</title>
        <authorList>
            <person name="Hensen N."/>
            <person name="Bonometti L."/>
            <person name="Westerberg I."/>
            <person name="Brannstrom I.O."/>
            <person name="Guillou S."/>
            <person name="Cros-Aarteil S."/>
            <person name="Calhoun S."/>
            <person name="Haridas S."/>
            <person name="Kuo A."/>
            <person name="Mondo S."/>
            <person name="Pangilinan J."/>
            <person name="Riley R."/>
            <person name="LaButti K."/>
            <person name="Andreopoulos B."/>
            <person name="Lipzen A."/>
            <person name="Chen C."/>
            <person name="Yan M."/>
            <person name="Daum C."/>
            <person name="Ng V."/>
            <person name="Clum A."/>
            <person name="Steindorff A."/>
            <person name="Ohm R.A."/>
            <person name="Martin F."/>
            <person name="Silar P."/>
            <person name="Natvig D.O."/>
            <person name="Lalanne C."/>
            <person name="Gautier V."/>
            <person name="Ament-Velasquez S.L."/>
            <person name="Kruys A."/>
            <person name="Hutchinson M.I."/>
            <person name="Powell A.J."/>
            <person name="Barry K."/>
            <person name="Miller A.N."/>
            <person name="Grigoriev I.V."/>
            <person name="Debuchy R."/>
            <person name="Gladieux P."/>
            <person name="Hiltunen Thoren M."/>
            <person name="Johannesson H."/>
        </authorList>
    </citation>
    <scope>NUCLEOTIDE SEQUENCE</scope>
    <source>
        <strain evidence="9">CBS 958.72</strain>
    </source>
</reference>
<organism evidence="9 10">
    <name type="scientific">Lasiosphaeria ovina</name>
    <dbReference type="NCBI Taxonomy" id="92902"/>
    <lineage>
        <taxon>Eukaryota</taxon>
        <taxon>Fungi</taxon>
        <taxon>Dikarya</taxon>
        <taxon>Ascomycota</taxon>
        <taxon>Pezizomycotina</taxon>
        <taxon>Sordariomycetes</taxon>
        <taxon>Sordariomycetidae</taxon>
        <taxon>Sordariales</taxon>
        <taxon>Lasiosphaeriaceae</taxon>
        <taxon>Lasiosphaeria</taxon>
    </lineage>
</organism>
<dbReference type="SUPFAM" id="SSF103473">
    <property type="entry name" value="MFS general substrate transporter"/>
    <property type="match status" value="1"/>
</dbReference>
<evidence type="ECO:0000313" key="10">
    <source>
        <dbReference type="Proteomes" id="UP001287356"/>
    </source>
</evidence>
<feature type="transmembrane region" description="Helical" evidence="7">
    <location>
        <begin position="271"/>
        <end position="291"/>
    </location>
</feature>
<dbReference type="CDD" id="cd17502">
    <property type="entry name" value="MFS_Azr1_MDR_like"/>
    <property type="match status" value="1"/>
</dbReference>
<feature type="compositionally biased region" description="Basic and acidic residues" evidence="6">
    <location>
        <begin position="570"/>
        <end position="579"/>
    </location>
</feature>
<dbReference type="InterPro" id="IPR011701">
    <property type="entry name" value="MFS"/>
</dbReference>
<evidence type="ECO:0000259" key="8">
    <source>
        <dbReference type="PROSITE" id="PS50850"/>
    </source>
</evidence>
<dbReference type="GO" id="GO:0022857">
    <property type="term" value="F:transmembrane transporter activity"/>
    <property type="evidence" value="ECO:0007669"/>
    <property type="project" value="InterPro"/>
</dbReference>
<dbReference type="PROSITE" id="PS50850">
    <property type="entry name" value="MFS"/>
    <property type="match status" value="1"/>
</dbReference>
<keyword evidence="4 7" id="KW-1133">Transmembrane helix</keyword>
<accession>A0AAE0KHF6</accession>
<feature type="compositionally biased region" description="Gly residues" evidence="6">
    <location>
        <begin position="580"/>
        <end position="590"/>
    </location>
</feature>
<feature type="compositionally biased region" description="Basic and acidic residues" evidence="6">
    <location>
        <begin position="551"/>
        <end position="560"/>
    </location>
</feature>
<comment type="similarity">
    <text evidence="2">Belongs to the major facilitator superfamily. TCR/Tet family.</text>
</comment>
<feature type="region of interest" description="Disordered" evidence="6">
    <location>
        <begin position="547"/>
        <end position="590"/>
    </location>
</feature>
<protein>
    <submittedName>
        <fullName evidence="9">Major facilitator superfamily domain-containing protein</fullName>
    </submittedName>
</protein>
<dbReference type="InterPro" id="IPR020846">
    <property type="entry name" value="MFS_dom"/>
</dbReference>